<keyword evidence="3" id="KW-0472">Membrane</keyword>
<dbReference type="SMART" id="SM00671">
    <property type="entry name" value="SEL1"/>
    <property type="match status" value="1"/>
</dbReference>
<dbReference type="AlphaFoldDB" id="A0A0N4V4L1"/>
<dbReference type="PANTHER" id="PTHR13891:SF1">
    <property type="entry name" value="CYTOCHROME C OXIDASE ASSEMBLY FACTOR 7"/>
    <property type="match status" value="1"/>
</dbReference>
<keyword evidence="3" id="KW-0812">Transmembrane</keyword>
<dbReference type="SUPFAM" id="SSF81901">
    <property type="entry name" value="HCP-like"/>
    <property type="match status" value="1"/>
</dbReference>
<dbReference type="STRING" id="51028.A0A0N4V4L1"/>
<reference evidence="6" key="1">
    <citation type="submission" date="2017-02" db="UniProtKB">
        <authorList>
            <consortium name="WormBaseParasite"/>
        </authorList>
    </citation>
    <scope>IDENTIFICATION</scope>
</reference>
<evidence type="ECO:0000256" key="2">
    <source>
        <dbReference type="ARBA" id="ARBA00022737"/>
    </source>
</evidence>
<dbReference type="InterPro" id="IPR006597">
    <property type="entry name" value="Sel1-like"/>
</dbReference>
<dbReference type="OrthoDB" id="272077at2759"/>
<accession>A0A0N4V4L1</accession>
<dbReference type="WBParaSite" id="EVEC_0000507101-mRNA-1">
    <property type="protein sequence ID" value="EVEC_0000507101-mRNA-1"/>
    <property type="gene ID" value="EVEC_0000507101"/>
</dbReference>
<keyword evidence="2" id="KW-0677">Repeat</keyword>
<dbReference type="PANTHER" id="PTHR13891">
    <property type="entry name" value="CYTOCHROME C OXIDASE ASSEMBLY FACTOR 7"/>
    <property type="match status" value="1"/>
</dbReference>
<sequence length="134" mass="15159">MWVFPCEGSGAIASSWSWEWIIAFIFFGLVQLVVNSSSRRDEMIASLLYFLEVEGLHWLVNVEKVSFLKRDPELALKYGLIACNLGVPQACANVSRMYSIGDGVEKNEEKAAEYKDKALKLAGMKQKKEGFLRF</sequence>
<dbReference type="InterPro" id="IPR040239">
    <property type="entry name" value="HcpB-like"/>
</dbReference>
<dbReference type="Gene3D" id="1.25.40.10">
    <property type="entry name" value="Tetratricopeptide repeat domain"/>
    <property type="match status" value="1"/>
</dbReference>
<dbReference type="InterPro" id="IPR011990">
    <property type="entry name" value="TPR-like_helical_dom_sf"/>
</dbReference>
<name>A0A0N4V4L1_ENTVE</name>
<keyword evidence="3" id="KW-1133">Transmembrane helix</keyword>
<feature type="transmembrane region" description="Helical" evidence="3">
    <location>
        <begin position="16"/>
        <end position="34"/>
    </location>
</feature>
<dbReference type="Pfam" id="PF08238">
    <property type="entry name" value="Sel1"/>
    <property type="match status" value="2"/>
</dbReference>
<dbReference type="GO" id="GO:0005758">
    <property type="term" value="C:mitochondrial intermembrane space"/>
    <property type="evidence" value="ECO:0007669"/>
    <property type="project" value="TreeGrafter"/>
</dbReference>
<reference evidence="4 5" key="2">
    <citation type="submission" date="2018-10" db="EMBL/GenBank/DDBJ databases">
        <authorList>
            <consortium name="Pathogen Informatics"/>
        </authorList>
    </citation>
    <scope>NUCLEOTIDE SEQUENCE [LARGE SCALE GENOMIC DNA]</scope>
</reference>
<gene>
    <name evidence="4" type="ORF">EVEC_LOCUS4755</name>
</gene>
<evidence type="ECO:0000256" key="3">
    <source>
        <dbReference type="SAM" id="Phobius"/>
    </source>
</evidence>
<evidence type="ECO:0000313" key="4">
    <source>
        <dbReference type="EMBL" id="VDD90004.1"/>
    </source>
</evidence>
<evidence type="ECO:0000313" key="6">
    <source>
        <dbReference type="WBParaSite" id="EVEC_0000507101-mRNA-1"/>
    </source>
</evidence>
<evidence type="ECO:0000313" key="5">
    <source>
        <dbReference type="Proteomes" id="UP000274131"/>
    </source>
</evidence>
<evidence type="ECO:0000256" key="1">
    <source>
        <dbReference type="ARBA" id="ARBA00008486"/>
    </source>
</evidence>
<proteinExistence type="inferred from homology"/>
<dbReference type="Proteomes" id="UP000274131">
    <property type="component" value="Unassembled WGS sequence"/>
</dbReference>
<organism evidence="6">
    <name type="scientific">Enterobius vermicularis</name>
    <name type="common">Human pinworm</name>
    <dbReference type="NCBI Taxonomy" id="51028"/>
    <lineage>
        <taxon>Eukaryota</taxon>
        <taxon>Metazoa</taxon>
        <taxon>Ecdysozoa</taxon>
        <taxon>Nematoda</taxon>
        <taxon>Chromadorea</taxon>
        <taxon>Rhabditida</taxon>
        <taxon>Spirurina</taxon>
        <taxon>Oxyuridomorpha</taxon>
        <taxon>Oxyuroidea</taxon>
        <taxon>Oxyuridae</taxon>
        <taxon>Enterobius</taxon>
    </lineage>
</organism>
<keyword evidence="5" id="KW-1185">Reference proteome</keyword>
<protein>
    <submittedName>
        <fullName evidence="6">Sel1 repeat family protein</fullName>
    </submittedName>
</protein>
<dbReference type="EMBL" id="UXUI01007951">
    <property type="protein sequence ID" value="VDD90004.1"/>
    <property type="molecule type" value="Genomic_DNA"/>
</dbReference>
<comment type="similarity">
    <text evidence="1">Belongs to the hcp beta-lactamase family.</text>
</comment>